<keyword evidence="3" id="KW-1185">Reference proteome</keyword>
<dbReference type="NCBIfam" id="TIGR04393">
    <property type="entry name" value="rpt_T5SS_PEPC"/>
    <property type="match status" value="5"/>
</dbReference>
<dbReference type="InterPro" id="IPR030895">
    <property type="entry name" value="T5SS_PEPC_rpt"/>
</dbReference>
<name>A0A517N351_9BACT</name>
<protein>
    <recommendedName>
        <fullName evidence="4">Autotransporter-associated beta strand repeat protein</fullName>
    </recommendedName>
</protein>
<dbReference type="EMBL" id="CP036263">
    <property type="protein sequence ID" value="QDT01570.1"/>
    <property type="molecule type" value="Genomic_DNA"/>
</dbReference>
<evidence type="ECO:0000313" key="3">
    <source>
        <dbReference type="Proteomes" id="UP000319852"/>
    </source>
</evidence>
<reference evidence="2 3" key="1">
    <citation type="submission" date="2019-02" db="EMBL/GenBank/DDBJ databases">
        <title>Deep-cultivation of Planctomycetes and their phenomic and genomic characterization uncovers novel biology.</title>
        <authorList>
            <person name="Wiegand S."/>
            <person name="Jogler M."/>
            <person name="Boedeker C."/>
            <person name="Pinto D."/>
            <person name="Vollmers J."/>
            <person name="Rivas-Marin E."/>
            <person name="Kohn T."/>
            <person name="Peeters S.H."/>
            <person name="Heuer A."/>
            <person name="Rast P."/>
            <person name="Oberbeckmann S."/>
            <person name="Bunk B."/>
            <person name="Jeske O."/>
            <person name="Meyerdierks A."/>
            <person name="Storesund J.E."/>
            <person name="Kallscheuer N."/>
            <person name="Luecker S."/>
            <person name="Lage O.M."/>
            <person name="Pohl T."/>
            <person name="Merkel B.J."/>
            <person name="Hornburger P."/>
            <person name="Mueller R.-W."/>
            <person name="Bruemmer F."/>
            <person name="Labrenz M."/>
            <person name="Spormann A.M."/>
            <person name="Op den Camp H."/>
            <person name="Overmann J."/>
            <person name="Amann R."/>
            <person name="Jetten M.S.M."/>
            <person name="Mascher T."/>
            <person name="Medema M.H."/>
            <person name="Devos D.P."/>
            <person name="Kaster A.-K."/>
            <person name="Ovreas L."/>
            <person name="Rohde M."/>
            <person name="Galperin M.Y."/>
            <person name="Jogler C."/>
        </authorList>
    </citation>
    <scope>NUCLEOTIDE SEQUENCE [LARGE SCALE GENOMIC DNA]</scope>
    <source>
        <strain evidence="2 3">HG15A2</strain>
    </source>
</reference>
<sequence length="638" mass="64289" precursor="true">MSRHFVRIAACSPLLLLLFCPLPAHAEVRTYDNGGVDNEWFNAANWSPAGLPASDDELTVDSGTPSTTTLVEVNDLGAVLVTGSGVSATFNELRVGAQGEASLTIDEGAIANAGIVRMGQAAESLGFVTVDGPGSQLATTAGVSVGFGNEAIGFLGVSNQAVVSSPSFFSVGGVAGSSGDVFAEEGTITSSGFVDVGSRGIGFMELTFGSSLTSTNTLRIGDFSTGEGTVLVNDSTIDVKSLTVGARGYGVLEISNGSVVTGTGTSGGDVLRMGDVLGSLGEVYVEGAGTLLDLATQGAQIGNRGAGELEVLDGAEFRSKSGSLGTFGSGSQGYAIVLGSGSQWNMTSTLEVGREGSGQLEIIDGGIVTFSSGQVGSQATGKGVVFISGPGSELVQTDPNGILAIGNSGMGRVELSNGGKLTTVSTLLEDNGTLAGSGIHVGDLQSRGRVEPGLSPGKLTVEGEYTQLSPATLAIELAGTVAESEYDILEITASAALDGDLELTLIDSFLPTASDVFTILSAGSISGSFSNGANGGSITTADGAGQFTIHYGGGSLFNPNEVVLTDFALFDVDLDNDNDVDGADFLALQRDDPALIPAWQAQYGSGSSSVSSNNVPEPSTGCLLVAALLSIAGWRRAS</sequence>
<dbReference type="OrthoDB" id="215676at2"/>
<organism evidence="2 3">
    <name type="scientific">Adhaeretor mobilis</name>
    <dbReference type="NCBI Taxonomy" id="1930276"/>
    <lineage>
        <taxon>Bacteria</taxon>
        <taxon>Pseudomonadati</taxon>
        <taxon>Planctomycetota</taxon>
        <taxon>Planctomycetia</taxon>
        <taxon>Pirellulales</taxon>
        <taxon>Lacipirellulaceae</taxon>
        <taxon>Adhaeretor</taxon>
    </lineage>
</organism>
<dbReference type="Proteomes" id="UP000319852">
    <property type="component" value="Chromosome"/>
</dbReference>
<evidence type="ECO:0000256" key="1">
    <source>
        <dbReference type="SAM" id="SignalP"/>
    </source>
</evidence>
<dbReference type="AlphaFoldDB" id="A0A517N351"/>
<gene>
    <name evidence="2" type="ORF">HG15A2_49170</name>
</gene>
<evidence type="ECO:0008006" key="4">
    <source>
        <dbReference type="Google" id="ProtNLM"/>
    </source>
</evidence>
<evidence type="ECO:0000313" key="2">
    <source>
        <dbReference type="EMBL" id="QDT01570.1"/>
    </source>
</evidence>
<proteinExistence type="predicted"/>
<dbReference type="KEGG" id="amob:HG15A2_49170"/>
<feature type="chain" id="PRO_5021941122" description="Autotransporter-associated beta strand repeat protein" evidence="1">
    <location>
        <begin position="27"/>
        <end position="638"/>
    </location>
</feature>
<feature type="signal peptide" evidence="1">
    <location>
        <begin position="1"/>
        <end position="26"/>
    </location>
</feature>
<keyword evidence="1" id="KW-0732">Signal</keyword>
<accession>A0A517N351</accession>